<evidence type="ECO:0000256" key="2">
    <source>
        <dbReference type="ARBA" id="ARBA00012438"/>
    </source>
</evidence>
<dbReference type="EMBL" id="JACHXU010000010">
    <property type="protein sequence ID" value="MBB3207373.1"/>
    <property type="molecule type" value="Genomic_DNA"/>
</dbReference>
<dbReference type="Gene3D" id="1.10.287.130">
    <property type="match status" value="1"/>
</dbReference>
<keyword evidence="8" id="KW-0902">Two-component regulatory system</keyword>
<dbReference type="PROSITE" id="PS50109">
    <property type="entry name" value="HIS_KIN"/>
    <property type="match status" value="1"/>
</dbReference>
<evidence type="ECO:0000313" key="15">
    <source>
        <dbReference type="EMBL" id="MBB3207373.1"/>
    </source>
</evidence>
<dbReference type="InterPro" id="IPR035965">
    <property type="entry name" value="PAS-like_dom_sf"/>
</dbReference>
<dbReference type="SMART" id="SM00091">
    <property type="entry name" value="PAS"/>
    <property type="match status" value="5"/>
</dbReference>
<dbReference type="Pfam" id="PF00072">
    <property type="entry name" value="Response_reg"/>
    <property type="match status" value="1"/>
</dbReference>
<dbReference type="Gene3D" id="3.30.450.40">
    <property type="match status" value="2"/>
</dbReference>
<feature type="domain" description="PAC" evidence="14">
    <location>
        <begin position="1118"/>
        <end position="1170"/>
    </location>
</feature>
<evidence type="ECO:0000259" key="13">
    <source>
        <dbReference type="PROSITE" id="PS50112"/>
    </source>
</evidence>
<comment type="caution">
    <text evidence="15">The sequence shown here is derived from an EMBL/GenBank/DDBJ whole genome shotgun (WGS) entry which is preliminary data.</text>
</comment>
<feature type="domain" description="PAS" evidence="13">
    <location>
        <begin position="915"/>
        <end position="986"/>
    </location>
</feature>
<evidence type="ECO:0000259" key="12">
    <source>
        <dbReference type="PROSITE" id="PS50110"/>
    </source>
</evidence>
<dbReference type="CDD" id="cd00082">
    <property type="entry name" value="HisKA"/>
    <property type="match status" value="1"/>
</dbReference>
<feature type="domain" description="PAC" evidence="14">
    <location>
        <begin position="988"/>
        <end position="1039"/>
    </location>
</feature>
<dbReference type="Gene3D" id="3.40.50.2300">
    <property type="match status" value="1"/>
</dbReference>
<dbReference type="SMART" id="SM00387">
    <property type="entry name" value="HATPase_c"/>
    <property type="match status" value="1"/>
</dbReference>
<evidence type="ECO:0000256" key="7">
    <source>
        <dbReference type="ARBA" id="ARBA00022840"/>
    </source>
</evidence>
<feature type="domain" description="Histidine kinase" evidence="11">
    <location>
        <begin position="364"/>
        <end position="582"/>
    </location>
</feature>
<evidence type="ECO:0000259" key="14">
    <source>
        <dbReference type="PROSITE" id="PS50113"/>
    </source>
</evidence>
<dbReference type="EC" id="2.7.13.3" evidence="2"/>
<dbReference type="FunFam" id="3.30.450.20:FF:000099">
    <property type="entry name" value="Sensory box sensor histidine kinase"/>
    <property type="match status" value="1"/>
</dbReference>
<dbReference type="GO" id="GO:0005524">
    <property type="term" value="F:ATP binding"/>
    <property type="evidence" value="ECO:0007669"/>
    <property type="project" value="UniProtKB-KW"/>
</dbReference>
<dbReference type="InterPro" id="IPR001789">
    <property type="entry name" value="Sig_transdc_resp-reg_receiver"/>
</dbReference>
<dbReference type="SUPFAM" id="SSF55874">
    <property type="entry name" value="ATPase domain of HSP90 chaperone/DNA topoisomerase II/histidine kinase"/>
    <property type="match status" value="1"/>
</dbReference>
<dbReference type="InterPro" id="IPR003018">
    <property type="entry name" value="GAF"/>
</dbReference>
<dbReference type="SMART" id="SM00065">
    <property type="entry name" value="GAF"/>
    <property type="match status" value="1"/>
</dbReference>
<keyword evidence="5" id="KW-0547">Nucleotide-binding</keyword>
<gene>
    <name evidence="15" type="ORF">FHS27_003194</name>
</gene>
<evidence type="ECO:0000256" key="3">
    <source>
        <dbReference type="ARBA" id="ARBA00022553"/>
    </source>
</evidence>
<dbReference type="InterPro" id="IPR003661">
    <property type="entry name" value="HisK_dim/P_dom"/>
</dbReference>
<dbReference type="SMART" id="SM00448">
    <property type="entry name" value="REC"/>
    <property type="match status" value="1"/>
</dbReference>
<keyword evidence="7" id="KW-0067">ATP-binding</keyword>
<keyword evidence="16" id="KW-1185">Reference proteome</keyword>
<dbReference type="Pfam" id="PF08448">
    <property type="entry name" value="PAS_4"/>
    <property type="match status" value="2"/>
</dbReference>
<dbReference type="Pfam" id="PF08447">
    <property type="entry name" value="PAS_3"/>
    <property type="match status" value="3"/>
</dbReference>
<feature type="domain" description="PAC" evidence="14">
    <location>
        <begin position="861"/>
        <end position="914"/>
    </location>
</feature>
<accession>A0A7W5E0D8</accession>
<dbReference type="PROSITE" id="PS50113">
    <property type="entry name" value="PAC"/>
    <property type="match status" value="5"/>
</dbReference>
<dbReference type="Pfam" id="PF00512">
    <property type="entry name" value="HisKA"/>
    <property type="match status" value="1"/>
</dbReference>
<dbReference type="SMART" id="SM00086">
    <property type="entry name" value="PAC"/>
    <property type="match status" value="5"/>
</dbReference>
<dbReference type="FunFam" id="3.30.565.10:FF:000037">
    <property type="entry name" value="Hybrid sensor histidine kinase/response regulator"/>
    <property type="match status" value="1"/>
</dbReference>
<dbReference type="CDD" id="cd00130">
    <property type="entry name" value="PAS"/>
    <property type="match status" value="4"/>
</dbReference>
<dbReference type="CDD" id="cd16922">
    <property type="entry name" value="HATPase_EvgS-ArcB-TorS-like"/>
    <property type="match status" value="1"/>
</dbReference>
<protein>
    <recommendedName>
        <fullName evidence="2">histidine kinase</fullName>
        <ecNumber evidence="2">2.7.13.3</ecNumber>
    </recommendedName>
</protein>
<dbReference type="InterPro" id="IPR003594">
    <property type="entry name" value="HATPase_dom"/>
</dbReference>
<reference evidence="15 16" key="1">
    <citation type="submission" date="2020-08" db="EMBL/GenBank/DDBJ databases">
        <title>Genomic Encyclopedia of Type Strains, Phase III (KMG-III): the genomes of soil and plant-associated and newly described type strains.</title>
        <authorList>
            <person name="Whitman W."/>
        </authorList>
    </citation>
    <scope>NUCLEOTIDE SEQUENCE [LARGE SCALE GENOMIC DNA]</scope>
    <source>
        <strain evidence="15 16">CECT 8075</strain>
    </source>
</reference>
<evidence type="ECO:0000256" key="1">
    <source>
        <dbReference type="ARBA" id="ARBA00000085"/>
    </source>
</evidence>
<evidence type="ECO:0000256" key="6">
    <source>
        <dbReference type="ARBA" id="ARBA00022777"/>
    </source>
</evidence>
<dbReference type="InterPro" id="IPR036890">
    <property type="entry name" value="HATPase_C_sf"/>
</dbReference>
<dbReference type="Pfam" id="PF13185">
    <property type="entry name" value="GAF_2"/>
    <property type="match status" value="2"/>
</dbReference>
<feature type="region of interest" description="Disordered" evidence="10">
    <location>
        <begin position="619"/>
        <end position="640"/>
    </location>
</feature>
<proteinExistence type="predicted"/>
<dbReference type="InterPro" id="IPR001610">
    <property type="entry name" value="PAC"/>
</dbReference>
<dbReference type="SUPFAM" id="SSF55781">
    <property type="entry name" value="GAF domain-like"/>
    <property type="match status" value="2"/>
</dbReference>
<dbReference type="FunFam" id="1.10.287.130:FF:000045">
    <property type="entry name" value="Two-component system sensor histidine kinase/response regulator"/>
    <property type="match status" value="1"/>
</dbReference>
<dbReference type="InterPro" id="IPR000014">
    <property type="entry name" value="PAS"/>
</dbReference>
<feature type="domain" description="PAC" evidence="14">
    <location>
        <begin position="1537"/>
        <end position="1589"/>
    </location>
</feature>
<dbReference type="InterPro" id="IPR004358">
    <property type="entry name" value="Sig_transdc_His_kin-like_C"/>
</dbReference>
<evidence type="ECO:0000256" key="5">
    <source>
        <dbReference type="ARBA" id="ARBA00022741"/>
    </source>
</evidence>
<evidence type="ECO:0000256" key="9">
    <source>
        <dbReference type="PROSITE-ProRule" id="PRU00169"/>
    </source>
</evidence>
<dbReference type="Pfam" id="PF02518">
    <property type="entry name" value="HATPase_c"/>
    <property type="match status" value="1"/>
</dbReference>
<dbReference type="CDD" id="cd17574">
    <property type="entry name" value="REC_OmpR"/>
    <property type="match status" value="1"/>
</dbReference>
<dbReference type="PRINTS" id="PR00344">
    <property type="entry name" value="BCTRLSENSOR"/>
</dbReference>
<dbReference type="Gene3D" id="3.30.450.20">
    <property type="entry name" value="PAS domain"/>
    <property type="match status" value="6"/>
</dbReference>
<feature type="compositionally biased region" description="Polar residues" evidence="10">
    <location>
        <begin position="619"/>
        <end position="634"/>
    </location>
</feature>
<keyword evidence="4" id="KW-0808">Transferase</keyword>
<evidence type="ECO:0000256" key="10">
    <source>
        <dbReference type="SAM" id="MobiDB-lite"/>
    </source>
</evidence>
<dbReference type="SMART" id="SM00388">
    <property type="entry name" value="HisKA"/>
    <property type="match status" value="1"/>
</dbReference>
<sequence>MKKPMSESQYQQRDAFDFLSGDGEMSRRTRQFDWSTTPVGPPSKWPQGLKTAVNIMLGSRYAMWLGWGPEFTFFYNDAYAKMTLGPKHLWALGKPAAEVWPEIWDDVGPRAQSVLQTGVATWDESLLLFLERRGFSEETYHTFSYSPLPSDDGTVGGMLCVVTEDTERTIGERRLRTLRELAARTSEEATSAEEACQNAAFAIGGNPQDLPFALIYLLDDDGQHAHRAGISGVTEDMRTSPEVIDLHDDVCPWPLAEVLRRRGSVAVENLIEDIGPLSVGAWPEPPKQAVVLPLAKAGHARPLGFLVAGLSPRLAFDDNYRGFIDLLAGQIVTAVANARAYEEERHRAETLATLDRAKTAFFSNVSHEFRTPLTLMLGPVEDMLSRHPAELSPSVRDQLETVNRNGVRLLRLVNSLLDFSRIEAGRVRAAYQPTDLAEFTSELASVFRSAVERAGLRLHVDCRKITHPVFVDRDMWEKIVLNLVSNAFKFTFDGEISITQCQTNDAVELVVRDTGTGIPSEHLSRIFERFHRIENAQGRTHEGSGIGLALVQELVKLHGGSISTSSRLGKGTTFTVTIPIGKDHLPSDQFVEQGAIEPTGAGATPFVEEALRWLPDDTATTRGNQETASQQTGDSAPDFVPAQSDVAVETDTRPHVLVADDNSDMRQYVSRLLDERYQVTTVGDGVTALKSARLNRPDLVLCDVMMPKLDGFGLLRELRNDPHLSAVPVIMLSARAGEESRVEGMEAGADDYLIKPFSARELLARVGAHLQIAQMRIESAASLRQSEERLRMALGAARMVAWQRNPSDDQIVFSDNVAEMFGFDQETTIHTHREYLALLHPDDARQHRTKVTNAIKNRASYLSQYRIVRPDNGETLWLEERGHAVTSDSDDATQIVGIVIDITERKRIDEALREREQFLQAIVDTTPECIKLVAADGTLLQMNPSGLAMVGADSPDAVTGECVYNLIAPEFREAFHQFNERICGGERGILEFDIIGLSGKRRHMETHAVPLPGPDGNPLQLALTRDITDRKNAEEALRRERDMLSVTLASIGDAVITTDTDGHVVNMNPVSQSLTGWTLEEAAGLPLSNVFRIVNEMTGEPAENPAVIALAEGTVVTLENHSTLIRKDGSEVPIDDSAAPIRGNRGDVVGCVLVFRDITQRRQAESALRESESYFRTMANNAPTMLWITDVNGACSFLSRGWHDYTGQTEDESLGNGGYGWLGAVHPDDQDSAKRIFLHANSRHVPFSIDYRLRQPDGEYRWAIDTGRPRFDDQGEFLGFIGSVIDVHERKISQEFRSGQVRVLEMITSEEPLDEILSELVSFIELQIPGAIGSILLLSSDRKHLRHGAAPRLPRQYSEAINGIEIGPHSGSCGTAIFRGERVIVENISTDRLWADFINLAQEHDLAACWSQPIRASTGELLGTSAVYFSTPRTPTDEELIALEAITHFAGIAIERPRAQAALRENEERFRALTNATSDVVYSMNADWTELRQIENRDNAADADRPKKSWMETFIPPEDRSEVRQMINRAIESKSIFELEHRVLRGDRTLGWTYSRAIPILDERGEIVEWFGAASDVTHRKEAEDKLRNKHEELARFNRAAVGREMRMIELKRQINELCQRVGDPKRFPLEFETRQESAKA</sequence>
<feature type="domain" description="PAS" evidence="13">
    <location>
        <begin position="1040"/>
        <end position="1084"/>
    </location>
</feature>
<dbReference type="PANTHER" id="PTHR43547:SF2">
    <property type="entry name" value="HYBRID SIGNAL TRANSDUCTION HISTIDINE KINASE C"/>
    <property type="match status" value="1"/>
</dbReference>
<dbReference type="InterPro" id="IPR029016">
    <property type="entry name" value="GAF-like_dom_sf"/>
</dbReference>
<dbReference type="NCBIfam" id="TIGR00229">
    <property type="entry name" value="sensory_box"/>
    <property type="match status" value="5"/>
</dbReference>
<dbReference type="SUPFAM" id="SSF55785">
    <property type="entry name" value="PYP-like sensor domain (PAS domain)"/>
    <property type="match status" value="5"/>
</dbReference>
<feature type="domain" description="PAS" evidence="13">
    <location>
        <begin position="786"/>
        <end position="858"/>
    </location>
</feature>
<dbReference type="PROSITE" id="PS50110">
    <property type="entry name" value="RESPONSE_REGULATORY"/>
    <property type="match status" value="1"/>
</dbReference>
<dbReference type="InterPro" id="IPR005467">
    <property type="entry name" value="His_kinase_dom"/>
</dbReference>
<evidence type="ECO:0000256" key="8">
    <source>
        <dbReference type="ARBA" id="ARBA00023012"/>
    </source>
</evidence>
<feature type="domain" description="Response regulatory" evidence="12">
    <location>
        <begin position="655"/>
        <end position="770"/>
    </location>
</feature>
<dbReference type="GO" id="GO:0000155">
    <property type="term" value="F:phosphorelay sensor kinase activity"/>
    <property type="evidence" value="ECO:0007669"/>
    <property type="project" value="InterPro"/>
</dbReference>
<dbReference type="Gene3D" id="3.30.565.10">
    <property type="entry name" value="Histidine kinase-like ATPase, C-terminal domain"/>
    <property type="match status" value="1"/>
</dbReference>
<evidence type="ECO:0000259" key="11">
    <source>
        <dbReference type="PROSITE" id="PS50109"/>
    </source>
</evidence>
<dbReference type="SUPFAM" id="SSF52172">
    <property type="entry name" value="CheY-like"/>
    <property type="match status" value="1"/>
</dbReference>
<feature type="modified residue" description="4-aspartylphosphate" evidence="9">
    <location>
        <position position="703"/>
    </location>
</feature>
<organism evidence="15 16">
    <name type="scientific">Aporhodopirellula rubra</name>
    <dbReference type="NCBI Taxonomy" id="980271"/>
    <lineage>
        <taxon>Bacteria</taxon>
        <taxon>Pseudomonadati</taxon>
        <taxon>Planctomycetota</taxon>
        <taxon>Planctomycetia</taxon>
        <taxon>Pirellulales</taxon>
        <taxon>Pirellulaceae</taxon>
        <taxon>Aporhodopirellula</taxon>
    </lineage>
</organism>
<dbReference type="InterPro" id="IPR000700">
    <property type="entry name" value="PAS-assoc_C"/>
</dbReference>
<keyword evidence="3 9" id="KW-0597">Phosphoprotein</keyword>
<dbReference type="SUPFAM" id="SSF47384">
    <property type="entry name" value="Homodimeric domain of signal transducing histidine kinase"/>
    <property type="match status" value="1"/>
</dbReference>
<dbReference type="Gene3D" id="2.10.70.100">
    <property type="match status" value="1"/>
</dbReference>
<feature type="domain" description="PAS" evidence="13">
    <location>
        <begin position="1171"/>
        <end position="1244"/>
    </location>
</feature>
<evidence type="ECO:0000256" key="4">
    <source>
        <dbReference type="ARBA" id="ARBA00022679"/>
    </source>
</evidence>
<feature type="domain" description="PAC" evidence="14">
    <location>
        <begin position="1247"/>
        <end position="1299"/>
    </location>
</feature>
<dbReference type="PROSITE" id="PS50112">
    <property type="entry name" value="PAS"/>
    <property type="match status" value="4"/>
</dbReference>
<dbReference type="InterPro" id="IPR011006">
    <property type="entry name" value="CheY-like_superfamily"/>
</dbReference>
<dbReference type="PANTHER" id="PTHR43547">
    <property type="entry name" value="TWO-COMPONENT HISTIDINE KINASE"/>
    <property type="match status" value="1"/>
</dbReference>
<keyword evidence="6" id="KW-0418">Kinase</keyword>
<evidence type="ECO:0000313" key="16">
    <source>
        <dbReference type="Proteomes" id="UP000536179"/>
    </source>
</evidence>
<dbReference type="Proteomes" id="UP000536179">
    <property type="component" value="Unassembled WGS sequence"/>
</dbReference>
<name>A0A7W5E0D8_9BACT</name>
<dbReference type="InterPro" id="IPR036097">
    <property type="entry name" value="HisK_dim/P_sf"/>
</dbReference>
<dbReference type="InterPro" id="IPR013656">
    <property type="entry name" value="PAS_4"/>
</dbReference>
<dbReference type="InterPro" id="IPR013655">
    <property type="entry name" value="PAS_fold_3"/>
</dbReference>
<comment type="catalytic activity">
    <reaction evidence="1">
        <text>ATP + protein L-histidine = ADP + protein N-phospho-L-histidine.</text>
        <dbReference type="EC" id="2.7.13.3"/>
    </reaction>
</comment>